<organism evidence="2 3">
    <name type="scientific">Ditylenchus dipsaci</name>
    <dbReference type="NCBI Taxonomy" id="166011"/>
    <lineage>
        <taxon>Eukaryota</taxon>
        <taxon>Metazoa</taxon>
        <taxon>Ecdysozoa</taxon>
        <taxon>Nematoda</taxon>
        <taxon>Chromadorea</taxon>
        <taxon>Rhabditida</taxon>
        <taxon>Tylenchina</taxon>
        <taxon>Tylenchomorpha</taxon>
        <taxon>Sphaerularioidea</taxon>
        <taxon>Anguinidae</taxon>
        <taxon>Anguininae</taxon>
        <taxon>Ditylenchus</taxon>
    </lineage>
</organism>
<evidence type="ECO:0000313" key="3">
    <source>
        <dbReference type="WBParaSite" id="jg7902"/>
    </source>
</evidence>
<name>A0A915EL60_9BILA</name>
<keyword evidence="1" id="KW-0175">Coiled coil</keyword>
<accession>A0A915EL60</accession>
<dbReference type="WBParaSite" id="jg7902">
    <property type="protein sequence ID" value="jg7902"/>
    <property type="gene ID" value="jg7902"/>
</dbReference>
<sequence length="120" mass="14135">MGNSKSASLRAEIEKLKNEYDFKEKWLESPRTKRCKMVNKMGNSESALLTAENEKLKNEYDFKEKMARIAKDQAMQDGERQRLQLQAQLDKEQKDNEISMKLKNHLATLEQEDKGKFNFF</sequence>
<protein>
    <submittedName>
        <fullName evidence="3">Uncharacterized protein</fullName>
    </submittedName>
</protein>
<keyword evidence="2" id="KW-1185">Reference proteome</keyword>
<evidence type="ECO:0000256" key="1">
    <source>
        <dbReference type="SAM" id="Coils"/>
    </source>
</evidence>
<proteinExistence type="predicted"/>
<dbReference type="AlphaFoldDB" id="A0A915EL60"/>
<reference evidence="3" key="1">
    <citation type="submission" date="2022-11" db="UniProtKB">
        <authorList>
            <consortium name="WormBaseParasite"/>
        </authorList>
    </citation>
    <scope>IDENTIFICATION</scope>
</reference>
<feature type="coiled-coil region" evidence="1">
    <location>
        <begin position="46"/>
        <end position="95"/>
    </location>
</feature>
<evidence type="ECO:0000313" key="2">
    <source>
        <dbReference type="Proteomes" id="UP000887574"/>
    </source>
</evidence>
<dbReference type="Proteomes" id="UP000887574">
    <property type="component" value="Unplaced"/>
</dbReference>